<accession>A0ACB7F7X5</accession>
<proteinExistence type="predicted"/>
<gene>
    <name evidence="1" type="ORF">GBF38_009743</name>
</gene>
<name>A0ACB7F7X5_NIBAL</name>
<dbReference type="Proteomes" id="UP000805704">
    <property type="component" value="Chromosome 15"/>
</dbReference>
<dbReference type="EMBL" id="CM024803">
    <property type="protein sequence ID" value="KAG8010612.1"/>
    <property type="molecule type" value="Genomic_DNA"/>
</dbReference>
<evidence type="ECO:0000313" key="1">
    <source>
        <dbReference type="EMBL" id="KAG8010612.1"/>
    </source>
</evidence>
<evidence type="ECO:0000313" key="2">
    <source>
        <dbReference type="Proteomes" id="UP000805704"/>
    </source>
</evidence>
<keyword evidence="2" id="KW-1185">Reference proteome</keyword>
<comment type="caution">
    <text evidence="1">The sequence shown here is derived from an EMBL/GenBank/DDBJ whole genome shotgun (WGS) entry which is preliminary data.</text>
</comment>
<sequence length="110" mass="12552">MPTVSNSHRHALILTSRRLSTLTDVKVTLGAAHDPEHPVNQCVTLLQSSCRHESTEEEEGEIEEDANQRGKEKGGEEEEEEEEERKRESREEQMDSAQRRGNGVKLTEQR</sequence>
<organism evidence="1 2">
    <name type="scientific">Nibea albiflora</name>
    <name type="common">Yellow drum</name>
    <name type="synonym">Corvina albiflora</name>
    <dbReference type="NCBI Taxonomy" id="240163"/>
    <lineage>
        <taxon>Eukaryota</taxon>
        <taxon>Metazoa</taxon>
        <taxon>Chordata</taxon>
        <taxon>Craniata</taxon>
        <taxon>Vertebrata</taxon>
        <taxon>Euteleostomi</taxon>
        <taxon>Actinopterygii</taxon>
        <taxon>Neopterygii</taxon>
        <taxon>Teleostei</taxon>
        <taxon>Neoteleostei</taxon>
        <taxon>Acanthomorphata</taxon>
        <taxon>Eupercaria</taxon>
        <taxon>Sciaenidae</taxon>
        <taxon>Nibea</taxon>
    </lineage>
</organism>
<reference evidence="1" key="1">
    <citation type="submission" date="2020-04" db="EMBL/GenBank/DDBJ databases">
        <title>A chromosome-scale assembly and high-density genetic map of the yellow drum (Nibea albiflora) genome.</title>
        <authorList>
            <person name="Xu D."/>
            <person name="Zhang W."/>
            <person name="Chen R."/>
            <person name="Tan P."/>
            <person name="Wang L."/>
            <person name="Song H."/>
            <person name="Tian L."/>
            <person name="Zhu Q."/>
            <person name="Wang B."/>
        </authorList>
    </citation>
    <scope>NUCLEOTIDE SEQUENCE</scope>
    <source>
        <strain evidence="1">ZJHYS-2018</strain>
    </source>
</reference>
<protein>
    <submittedName>
        <fullName evidence="1">Uncharacterized protein</fullName>
    </submittedName>
</protein>